<organism evidence="4 5">
    <name type="scientific">Mytilus coruscus</name>
    <name type="common">Sea mussel</name>
    <dbReference type="NCBI Taxonomy" id="42192"/>
    <lineage>
        <taxon>Eukaryota</taxon>
        <taxon>Metazoa</taxon>
        <taxon>Spiralia</taxon>
        <taxon>Lophotrochozoa</taxon>
        <taxon>Mollusca</taxon>
        <taxon>Bivalvia</taxon>
        <taxon>Autobranchia</taxon>
        <taxon>Pteriomorphia</taxon>
        <taxon>Mytilida</taxon>
        <taxon>Mytiloidea</taxon>
        <taxon>Mytilidae</taxon>
        <taxon>Mytilinae</taxon>
        <taxon>Mytilus</taxon>
    </lineage>
</organism>
<dbReference type="OrthoDB" id="6513042at2759"/>
<accession>A0A6J8D9V6</accession>
<dbReference type="PANTHER" id="PTHR10887">
    <property type="entry name" value="DNA2/NAM7 HELICASE FAMILY"/>
    <property type="match status" value="1"/>
</dbReference>
<feature type="compositionally biased region" description="Polar residues" evidence="2">
    <location>
        <begin position="141"/>
        <end position="155"/>
    </location>
</feature>
<dbReference type="Proteomes" id="UP000507470">
    <property type="component" value="Unassembled WGS sequence"/>
</dbReference>
<sequence>MDSQEYDLISDSESIFEEQQDCNTKNDDIESARQVQDIEQPSTSAMNTGCKISKHQLKCNECKFSSQKEESMIKHKKKHDQQFSFKCTTCEKCFLSKASCDRHISRKHAGVIDVEQEIKYEPSQAQQHNTNCRTAKKKQNGLVSSPKVNTSTSIHSDGKTSSERVPNITNEKGNILKDRGSKRRMKGSNSKCQFQAKKRKVIMDKDKDILRKTHQLDSSGTSKNTSIILPSNIETSNNTTHDFLPILTRPKKSLIWSGENVKTQSENNAIPVSELKKEFQDDHYRTEEPVSTSNRAIEVVVDIDHTTKDNTYNVSTQCGIKSDLEIHNDSNNIRTDKISSSSRNLEQINRPNSVGLCVDENVLSNDFVTTNSSDSYSLEKQNIEQKNCEEVKSDLISGKNCYIQMLDDSSPIPLIFDDQDTGLVSCTQEECIDGTSQVHFNEETLQGAEQIKENAHPTIRKNIKFATSNTESFIKNRTQLDSNEFKNQKHFFEKVLFWNPVWFDEYEICKKTPLNISKGVRNLSPVYAHKKHYFNTILPHLLLETWESCLQTLQTTKRNRPSTKCVFSRQDVHCDLFRYDYVTVQDNVFKKDDLLKLTTRKNDDESKASLCYVEEINCKQSIRSMTTIQTYSNDDQKETSPGSCVIELKLKSKYRPDEIIKESNLEFVISLNDVLVLYNGLATMFETGLCPHVLKPGDLKVFTNMSTQRKKEEFNNMIDKDNYNLLQKTAILNAADMVTKSNTSNRIGIIQGHFGTGKTDTIIGIIREICQRSDGECCIALCAPSHMAVDNLMKKLISEKKGMERKKNGAGIRLVLIGDDQKYQPDVQSYSLKTCVQREKINGRKPAASSIFNKTKCLDTNIASTQETSHDRELYSRDEEKRLKQNILLRANVVCGTFSSFGDPLFLNALSSVKNKCGDSKLTCLIMDEAQQATELETLLPLQYGTNKLILVGDPKQLQPTVKSQISRDKGFGKSMYERFCDHFSLQGNEKYNPVLVLDTQYRSHPEIEKFPNEIFYGSQLKTHRDFSNVDVDTVTGFQGRSKEVVILTCSADNIEKNEFLSCQNELNVALTRARSGFFIVGNFDTLSEKNEYLQKLVADARDRKVLWIIKDDDIISNKVFSACISSRSSLKDKERVINVDILQSK</sequence>
<feature type="domain" description="C2H2-type" evidence="3">
    <location>
        <begin position="85"/>
        <end position="110"/>
    </location>
</feature>
<keyword evidence="1" id="KW-0863">Zinc-finger</keyword>
<proteinExistence type="predicted"/>
<name>A0A6J8D9V6_MYTCO</name>
<evidence type="ECO:0000256" key="1">
    <source>
        <dbReference type="PROSITE-ProRule" id="PRU00042"/>
    </source>
</evidence>
<keyword evidence="1" id="KW-0862">Zinc</keyword>
<dbReference type="EC" id="3.6.4.-" evidence="4"/>
<dbReference type="InterPro" id="IPR041677">
    <property type="entry name" value="DNA2/NAM7_AAA_11"/>
</dbReference>
<dbReference type="GO" id="GO:0008270">
    <property type="term" value="F:zinc ion binding"/>
    <property type="evidence" value="ECO:0007669"/>
    <property type="project" value="UniProtKB-KW"/>
</dbReference>
<dbReference type="SUPFAM" id="SSF52540">
    <property type="entry name" value="P-loop containing nucleoside triphosphate hydrolases"/>
    <property type="match status" value="1"/>
</dbReference>
<feature type="compositionally biased region" description="Polar residues" evidence="2">
    <location>
        <begin position="123"/>
        <end position="133"/>
    </location>
</feature>
<feature type="region of interest" description="Disordered" evidence="2">
    <location>
        <begin position="123"/>
        <end position="166"/>
    </location>
</feature>
<dbReference type="EMBL" id="CACVKT020006919">
    <property type="protein sequence ID" value="CAC5404132.1"/>
    <property type="molecule type" value="Genomic_DNA"/>
</dbReference>
<dbReference type="PANTHER" id="PTHR10887:SF495">
    <property type="entry name" value="HELICASE SENATAXIN ISOFORM X1-RELATED"/>
    <property type="match status" value="1"/>
</dbReference>
<dbReference type="GO" id="GO:0006369">
    <property type="term" value="P:termination of RNA polymerase II transcription"/>
    <property type="evidence" value="ECO:0007669"/>
    <property type="project" value="TreeGrafter"/>
</dbReference>
<dbReference type="SMART" id="SM00355">
    <property type="entry name" value="ZnF_C2H2"/>
    <property type="match status" value="2"/>
</dbReference>
<dbReference type="PROSITE" id="PS00028">
    <property type="entry name" value="ZINC_FINGER_C2H2_1"/>
    <property type="match status" value="1"/>
</dbReference>
<dbReference type="GO" id="GO:0001147">
    <property type="term" value="F:transcription termination site sequence-specific DNA binding"/>
    <property type="evidence" value="ECO:0007669"/>
    <property type="project" value="TreeGrafter"/>
</dbReference>
<dbReference type="Pfam" id="PF13087">
    <property type="entry name" value="AAA_12"/>
    <property type="match status" value="1"/>
</dbReference>
<evidence type="ECO:0000259" key="3">
    <source>
        <dbReference type="PROSITE" id="PS50157"/>
    </source>
</evidence>
<dbReference type="InterPro" id="IPR013087">
    <property type="entry name" value="Znf_C2H2_type"/>
</dbReference>
<dbReference type="Pfam" id="PF13086">
    <property type="entry name" value="AAA_11"/>
    <property type="match status" value="1"/>
</dbReference>
<protein>
    <submittedName>
        <fullName evidence="4">SETX</fullName>
        <ecNumber evidence="4">3.6.4.-</ecNumber>
    </submittedName>
</protein>
<dbReference type="Gene3D" id="3.40.50.300">
    <property type="entry name" value="P-loop containing nucleotide triphosphate hydrolases"/>
    <property type="match status" value="2"/>
</dbReference>
<dbReference type="GO" id="GO:0004386">
    <property type="term" value="F:helicase activity"/>
    <property type="evidence" value="ECO:0007669"/>
    <property type="project" value="InterPro"/>
</dbReference>
<evidence type="ECO:0000313" key="4">
    <source>
        <dbReference type="EMBL" id="CAC5404132.1"/>
    </source>
</evidence>
<dbReference type="InterPro" id="IPR041679">
    <property type="entry name" value="DNA2/NAM7-like_C"/>
</dbReference>
<keyword evidence="4" id="KW-0378">Hydrolase</keyword>
<gene>
    <name evidence="4" type="ORF">MCOR_37954</name>
</gene>
<keyword evidence="5" id="KW-1185">Reference proteome</keyword>
<evidence type="ECO:0000256" key="2">
    <source>
        <dbReference type="SAM" id="MobiDB-lite"/>
    </source>
</evidence>
<dbReference type="GO" id="GO:0016604">
    <property type="term" value="C:nuclear body"/>
    <property type="evidence" value="ECO:0007669"/>
    <property type="project" value="TreeGrafter"/>
</dbReference>
<keyword evidence="1" id="KW-0479">Metal-binding</keyword>
<reference evidence="4 5" key="1">
    <citation type="submission" date="2020-06" db="EMBL/GenBank/DDBJ databases">
        <authorList>
            <person name="Li R."/>
            <person name="Bekaert M."/>
        </authorList>
    </citation>
    <scope>NUCLEOTIDE SEQUENCE [LARGE SCALE GENOMIC DNA]</scope>
    <source>
        <strain evidence="5">wild</strain>
    </source>
</reference>
<dbReference type="AlphaFoldDB" id="A0A6J8D9V6"/>
<dbReference type="InterPro" id="IPR027417">
    <property type="entry name" value="P-loop_NTPase"/>
</dbReference>
<dbReference type="InterPro" id="IPR045055">
    <property type="entry name" value="DNA2/NAM7-like"/>
</dbReference>
<dbReference type="PROSITE" id="PS50157">
    <property type="entry name" value="ZINC_FINGER_C2H2_2"/>
    <property type="match status" value="1"/>
</dbReference>
<dbReference type="GO" id="GO:0016787">
    <property type="term" value="F:hydrolase activity"/>
    <property type="evidence" value="ECO:0007669"/>
    <property type="project" value="UniProtKB-KW"/>
</dbReference>
<dbReference type="Gene3D" id="3.30.160.60">
    <property type="entry name" value="Classic Zinc Finger"/>
    <property type="match status" value="1"/>
</dbReference>
<evidence type="ECO:0000313" key="5">
    <source>
        <dbReference type="Proteomes" id="UP000507470"/>
    </source>
</evidence>